<reference evidence="2 3" key="1">
    <citation type="submission" date="2023-07" db="EMBL/GenBank/DDBJ databases">
        <title>Sequencing the genomes of 1000 actinobacteria strains.</title>
        <authorList>
            <person name="Klenk H.-P."/>
        </authorList>
    </citation>
    <scope>NUCLEOTIDE SEQUENCE [LARGE SCALE GENOMIC DNA]</scope>
    <source>
        <strain evidence="2 3">DSM 44710</strain>
    </source>
</reference>
<sequence length="90" mass="9720">MRPRTHPTRLSVPSAVDPPNGERSGAGAAGWWKLARKQALIPEQVESPLARRAYDLRHAAASLLRVYANCIDGGEDGLHDRIGGALGWPL</sequence>
<keyword evidence="3" id="KW-1185">Reference proteome</keyword>
<dbReference type="Proteomes" id="UP001240984">
    <property type="component" value="Unassembled WGS sequence"/>
</dbReference>
<evidence type="ECO:0000313" key="2">
    <source>
        <dbReference type="EMBL" id="MDP9799110.1"/>
    </source>
</evidence>
<name>A0ABT9N6D4_9ACTN</name>
<accession>A0ABT9N6D4</accession>
<protein>
    <submittedName>
        <fullName evidence="2">Uncharacterized protein</fullName>
    </submittedName>
</protein>
<gene>
    <name evidence="2" type="ORF">J2S43_007622</name>
</gene>
<dbReference type="EMBL" id="JAUSRA010000001">
    <property type="protein sequence ID" value="MDP9799110.1"/>
    <property type="molecule type" value="Genomic_DNA"/>
</dbReference>
<feature type="region of interest" description="Disordered" evidence="1">
    <location>
        <begin position="1"/>
        <end position="28"/>
    </location>
</feature>
<evidence type="ECO:0000313" key="3">
    <source>
        <dbReference type="Proteomes" id="UP001240984"/>
    </source>
</evidence>
<organism evidence="2 3">
    <name type="scientific">Catenuloplanes nepalensis</name>
    <dbReference type="NCBI Taxonomy" id="587533"/>
    <lineage>
        <taxon>Bacteria</taxon>
        <taxon>Bacillati</taxon>
        <taxon>Actinomycetota</taxon>
        <taxon>Actinomycetes</taxon>
        <taxon>Micromonosporales</taxon>
        <taxon>Micromonosporaceae</taxon>
        <taxon>Catenuloplanes</taxon>
    </lineage>
</organism>
<evidence type="ECO:0000256" key="1">
    <source>
        <dbReference type="SAM" id="MobiDB-lite"/>
    </source>
</evidence>
<comment type="caution">
    <text evidence="2">The sequence shown here is derived from an EMBL/GenBank/DDBJ whole genome shotgun (WGS) entry which is preliminary data.</text>
</comment>
<proteinExistence type="predicted"/>